<dbReference type="AlphaFoldDB" id="A0A9X6WLB8"/>
<dbReference type="Proteomes" id="UP000224003">
    <property type="component" value="Unassembled WGS sequence"/>
</dbReference>
<gene>
    <name evidence="2" type="ORF">COJ15_21525</name>
</gene>
<dbReference type="GO" id="GO:0046872">
    <property type="term" value="F:metal ion binding"/>
    <property type="evidence" value="ECO:0007669"/>
    <property type="project" value="UniProtKB-KW"/>
</dbReference>
<dbReference type="CDD" id="cd04793">
    <property type="entry name" value="LanC"/>
    <property type="match status" value="1"/>
</dbReference>
<dbReference type="Gene3D" id="1.50.10.20">
    <property type="match status" value="1"/>
</dbReference>
<dbReference type="EMBL" id="NUVX01000036">
    <property type="protein sequence ID" value="PFJ36912.1"/>
    <property type="molecule type" value="Genomic_DNA"/>
</dbReference>
<dbReference type="GO" id="GO:0031179">
    <property type="term" value="P:peptide modification"/>
    <property type="evidence" value="ECO:0007669"/>
    <property type="project" value="InterPro"/>
</dbReference>
<organism evidence="2 3">
    <name type="scientific">Bacillus thuringiensis</name>
    <dbReference type="NCBI Taxonomy" id="1428"/>
    <lineage>
        <taxon>Bacteria</taxon>
        <taxon>Bacillati</taxon>
        <taxon>Bacillota</taxon>
        <taxon>Bacilli</taxon>
        <taxon>Bacillales</taxon>
        <taxon>Bacillaceae</taxon>
        <taxon>Bacillus</taxon>
        <taxon>Bacillus cereus group</taxon>
    </lineage>
</organism>
<name>A0A9X6WLB8_BACTU</name>
<dbReference type="PRINTS" id="PR01950">
    <property type="entry name" value="LANCSUPER"/>
</dbReference>
<dbReference type="Pfam" id="PF05147">
    <property type="entry name" value="LANC_like"/>
    <property type="match status" value="1"/>
</dbReference>
<protein>
    <recommendedName>
        <fullName evidence="4">Lantibiotic biosynthesis protein</fullName>
    </recommendedName>
</protein>
<dbReference type="InterPro" id="IPR033889">
    <property type="entry name" value="LanC"/>
</dbReference>
<dbReference type="SMART" id="SM01260">
    <property type="entry name" value="LANC_like"/>
    <property type="match status" value="1"/>
</dbReference>
<dbReference type="PRINTS" id="PR01955">
    <property type="entry name" value="LANCFRANKIA"/>
</dbReference>
<dbReference type="SUPFAM" id="SSF158745">
    <property type="entry name" value="LanC-like"/>
    <property type="match status" value="1"/>
</dbReference>
<sequence>MIKIKSYFFHFILKEKENMVKDIKVKNKLLEDIIDKYISKIVEDSEKNVGFEETCATLLVLGEGYDFFANKIEIDEIIYQNMLKIKGAITSGELYDRPSLYSGLTEVALSIYTVYKKTGYYKKFLDKINQLLIEWTERYLKYIDVKNNISTEYFDAIYGISGITKYLLLFTEEEKMNNLSVKLLNILVYMSGYKKDGELLLPRWHIKNENLRVERDRVNYPTGYLNFGVAHGIAGPLMVLGESYKKGIIVENHFNAIANIVNEYKRCVYELNGSTYWPNMLSPEQFLDNQKNFHKEVNNESWCYGAIGIAKVLLNTGICIEDHKLSNWALSIIEQKSQLEIKELLLNSPTLCHGYAGVLSILKSTYNIRASSLLKQGMDKIEKQIINMYDENSQYGFWNIESSKNIGEIREDKNTFLDGTAGIMLALLYANECIGDTFMNKLVI</sequence>
<comment type="caution">
    <text evidence="2">The sequence shown here is derived from an EMBL/GenBank/DDBJ whole genome shotgun (WGS) entry which is preliminary data.</text>
</comment>
<evidence type="ECO:0000313" key="2">
    <source>
        <dbReference type="EMBL" id="PFJ36912.1"/>
    </source>
</evidence>
<keyword evidence="1" id="KW-0479">Metal-binding</keyword>
<accession>A0A9X6WLB8</accession>
<keyword evidence="1" id="KW-0862">Zinc</keyword>
<feature type="binding site" evidence="1">
    <location>
        <position position="353"/>
    </location>
    <ligand>
        <name>Zn(2+)</name>
        <dbReference type="ChEBI" id="CHEBI:29105"/>
    </ligand>
</feature>
<evidence type="ECO:0008006" key="4">
    <source>
        <dbReference type="Google" id="ProtNLM"/>
    </source>
</evidence>
<dbReference type="InterPro" id="IPR007822">
    <property type="entry name" value="LANC-like"/>
</dbReference>
<proteinExistence type="predicted"/>
<evidence type="ECO:0000256" key="1">
    <source>
        <dbReference type="PIRSR" id="PIRSR607822-1"/>
    </source>
</evidence>
<feature type="binding site" evidence="1">
    <location>
        <position position="352"/>
    </location>
    <ligand>
        <name>Zn(2+)</name>
        <dbReference type="ChEBI" id="CHEBI:29105"/>
    </ligand>
</feature>
<reference evidence="2 3" key="1">
    <citation type="submission" date="2017-09" db="EMBL/GenBank/DDBJ databases">
        <title>Large-scale bioinformatics analysis of Bacillus genomes uncovers conserved roles of natural products in bacterial physiology.</title>
        <authorList>
            <consortium name="Agbiome Team Llc"/>
            <person name="Bleich R.M."/>
            <person name="Grubbs K.J."/>
            <person name="Santa Maria K.C."/>
            <person name="Allen S.E."/>
            <person name="Farag S."/>
            <person name="Shank E.A."/>
            <person name="Bowers A."/>
        </authorList>
    </citation>
    <scope>NUCLEOTIDE SEQUENCE [LARGE SCALE GENOMIC DNA]</scope>
    <source>
        <strain evidence="2 3">AFS085496</strain>
    </source>
</reference>
<evidence type="ECO:0000313" key="3">
    <source>
        <dbReference type="Proteomes" id="UP000224003"/>
    </source>
</evidence>
<feature type="binding site" evidence="1">
    <location>
        <position position="303"/>
    </location>
    <ligand>
        <name>Zn(2+)</name>
        <dbReference type="ChEBI" id="CHEBI:29105"/>
    </ligand>
</feature>